<evidence type="ECO:0000313" key="3">
    <source>
        <dbReference type="Proteomes" id="UP000295673"/>
    </source>
</evidence>
<organism evidence="2 3">
    <name type="scientific">Shimia isoporae</name>
    <dbReference type="NCBI Taxonomy" id="647720"/>
    <lineage>
        <taxon>Bacteria</taxon>
        <taxon>Pseudomonadati</taxon>
        <taxon>Pseudomonadota</taxon>
        <taxon>Alphaproteobacteria</taxon>
        <taxon>Rhodobacterales</taxon>
        <taxon>Roseobacteraceae</taxon>
    </lineage>
</organism>
<evidence type="ECO:0000256" key="1">
    <source>
        <dbReference type="SAM" id="SignalP"/>
    </source>
</evidence>
<keyword evidence="1" id="KW-0732">Signal</keyword>
<dbReference type="RefSeq" id="WP_132861121.1">
    <property type="nucleotide sequence ID" value="NZ_SMGR01000003.1"/>
</dbReference>
<dbReference type="AlphaFoldDB" id="A0A4V2Q200"/>
<comment type="caution">
    <text evidence="2">The sequence shown here is derived from an EMBL/GenBank/DDBJ whole genome shotgun (WGS) entry which is preliminary data.</text>
</comment>
<keyword evidence="3" id="KW-1185">Reference proteome</keyword>
<dbReference type="OrthoDB" id="280897at2"/>
<accession>A0A4V2Q200</accession>
<reference evidence="2 3" key="1">
    <citation type="submission" date="2019-03" db="EMBL/GenBank/DDBJ databases">
        <title>Genomic Encyclopedia of Archaeal and Bacterial Type Strains, Phase II (KMG-II): from individual species to whole genera.</title>
        <authorList>
            <person name="Goeker M."/>
        </authorList>
    </citation>
    <scope>NUCLEOTIDE SEQUENCE [LARGE SCALE GENOMIC DNA]</scope>
    <source>
        <strain evidence="2 3">DSM 26433</strain>
    </source>
</reference>
<feature type="signal peptide" evidence="1">
    <location>
        <begin position="1"/>
        <end position="26"/>
    </location>
</feature>
<evidence type="ECO:0008006" key="4">
    <source>
        <dbReference type="Google" id="ProtNLM"/>
    </source>
</evidence>
<proteinExistence type="predicted"/>
<name>A0A4V2Q200_9RHOB</name>
<sequence>MIAKPRFRLFSCAAIGAAILTSNATAQDGRPGYQPIPDGYGYFEDTSALQDAVSENDRTFVREHGWKLWAGIMQPLEAGNANSWPVWFSWPTGSQAFPQDMAPPEALHPSIRKSQHAQMARVAPVEAEAPNVSTPAPQYPLPEYVKENFKGAIKVSGSGEESLYDGAFFAFNGDIMIATESMSPAGYDTIWEQSLNKVSTLNWLNENGESVDYPAEAIFTKHMYWPVKAGTLTALPWYNGTQWDPSFTGYWGYELWESVVAVDPSNSKSGDADVSFLFGVQENDGTPMETRSVTAPIVPIDDLYHHQVTEEDWALFNEADKAILNAASWWLYEEPFGPGDYLVTVAMHVFTKEVPTWTLQSTWWVNAPDTGEYAADRPDLPDAVGPWGNYLLTQGTEIYPVSGDDLKISVNPYIEGVTHPISTSCRNCHQRAGHTSPKSAGKTGYQTDLCPDLLEALTAQSSCLADVALTDFSWLTADRAK</sequence>
<gene>
    <name evidence="2" type="ORF">BXY66_2975</name>
</gene>
<protein>
    <recommendedName>
        <fullName evidence="4">Cytochrome c domain-containing protein</fullName>
    </recommendedName>
</protein>
<evidence type="ECO:0000313" key="2">
    <source>
        <dbReference type="EMBL" id="TCL00334.1"/>
    </source>
</evidence>
<dbReference type="EMBL" id="SMGR01000003">
    <property type="protein sequence ID" value="TCL00334.1"/>
    <property type="molecule type" value="Genomic_DNA"/>
</dbReference>
<dbReference type="Proteomes" id="UP000295673">
    <property type="component" value="Unassembled WGS sequence"/>
</dbReference>
<feature type="chain" id="PRO_5021003526" description="Cytochrome c domain-containing protein" evidence="1">
    <location>
        <begin position="27"/>
        <end position="481"/>
    </location>
</feature>